<dbReference type="GO" id="GO:0004252">
    <property type="term" value="F:serine-type endopeptidase activity"/>
    <property type="evidence" value="ECO:0007669"/>
    <property type="project" value="InterPro"/>
</dbReference>
<organism evidence="2">
    <name type="scientific">freshwater metagenome</name>
    <dbReference type="NCBI Taxonomy" id="449393"/>
    <lineage>
        <taxon>unclassified sequences</taxon>
        <taxon>metagenomes</taxon>
        <taxon>ecological metagenomes</taxon>
    </lineage>
</organism>
<dbReference type="GO" id="GO:0006508">
    <property type="term" value="P:proteolysis"/>
    <property type="evidence" value="ECO:0007669"/>
    <property type="project" value="InterPro"/>
</dbReference>
<gene>
    <name evidence="2" type="ORF">UFOPK2245_00739</name>
</gene>
<reference evidence="2" key="1">
    <citation type="submission" date="2020-05" db="EMBL/GenBank/DDBJ databases">
        <authorList>
            <person name="Chiriac C."/>
            <person name="Salcher M."/>
            <person name="Ghai R."/>
            <person name="Kavagutti S V."/>
        </authorList>
    </citation>
    <scope>NUCLEOTIDE SEQUENCE</scope>
</reference>
<dbReference type="PROSITE" id="PS00135">
    <property type="entry name" value="TRYPSIN_SER"/>
    <property type="match status" value="1"/>
</dbReference>
<protein>
    <submittedName>
        <fullName evidence="2">Unannotated protein</fullName>
    </submittedName>
</protein>
<dbReference type="PROSITE" id="PS50240">
    <property type="entry name" value="TRYPSIN_DOM"/>
    <property type="match status" value="1"/>
</dbReference>
<accession>A0A6J6KYX1</accession>
<sequence>MRKKLIAFISTLSLCFCLPTMPAKAIENGTDDLNNALVVQIQLNFSNYTTSCSGALLAPKIVVTADHCIKLVGESNKNNVIQSAKVAPAGTARDGNLTSYVNVTDFFLTPREGKNGAAFLVLQSALDFKFPVRIASAADIDDLQTKKLPIKFAGYGITDKNQIVYKAFPQIADGELFSNLENSHIHFRSNPAAPCGGDSGGPVYQQLDSEVLLIGVIQGPWYTRANMYCSTETLIPGGVQQNKAYAYSVYIPLYTSDAVSDLKLATDKVSSARVLSNPNKDELDYKSVQLKHQKLLSRFDFLKRRYVNNYIVLAMEKKARYLPFSPLGDYSKFIAEIESFNKKIDSSLRIWDRRFITKIECVLGDKTKIVTSKSPKCPKGYKIK</sequence>
<dbReference type="Pfam" id="PF00089">
    <property type="entry name" value="Trypsin"/>
    <property type="match status" value="1"/>
</dbReference>
<dbReference type="InterPro" id="IPR033116">
    <property type="entry name" value="TRYPSIN_SER"/>
</dbReference>
<evidence type="ECO:0000313" key="2">
    <source>
        <dbReference type="EMBL" id="CAB4653504.1"/>
    </source>
</evidence>
<evidence type="ECO:0000259" key="1">
    <source>
        <dbReference type="PROSITE" id="PS50240"/>
    </source>
</evidence>
<feature type="domain" description="Peptidase S1" evidence="1">
    <location>
        <begin position="26"/>
        <end position="256"/>
    </location>
</feature>
<proteinExistence type="predicted"/>
<dbReference type="InterPro" id="IPR043504">
    <property type="entry name" value="Peptidase_S1_PA_chymotrypsin"/>
</dbReference>
<dbReference type="AlphaFoldDB" id="A0A6J6KYX1"/>
<name>A0A6J6KYX1_9ZZZZ</name>
<dbReference type="Gene3D" id="2.40.10.10">
    <property type="entry name" value="Trypsin-like serine proteases"/>
    <property type="match status" value="1"/>
</dbReference>
<dbReference type="InterPro" id="IPR001254">
    <property type="entry name" value="Trypsin_dom"/>
</dbReference>
<dbReference type="InterPro" id="IPR009003">
    <property type="entry name" value="Peptidase_S1_PA"/>
</dbReference>
<dbReference type="EMBL" id="CAEZWK010000015">
    <property type="protein sequence ID" value="CAB4653504.1"/>
    <property type="molecule type" value="Genomic_DNA"/>
</dbReference>
<dbReference type="SUPFAM" id="SSF50494">
    <property type="entry name" value="Trypsin-like serine proteases"/>
    <property type="match status" value="1"/>
</dbReference>